<dbReference type="GeneID" id="115740214"/>
<evidence type="ECO:0000256" key="4">
    <source>
        <dbReference type="ARBA" id="ARBA00023289"/>
    </source>
</evidence>
<evidence type="ECO:0000256" key="3">
    <source>
        <dbReference type="ARBA" id="ARBA00023288"/>
    </source>
</evidence>
<evidence type="ECO:0000313" key="7">
    <source>
        <dbReference type="Proteomes" id="UP000827889"/>
    </source>
</evidence>
<keyword evidence="4" id="KW-0636">Prenylation</keyword>
<reference evidence="8" key="2">
    <citation type="submission" date="2025-08" db="UniProtKB">
        <authorList>
            <consortium name="RefSeq"/>
        </authorList>
    </citation>
    <scope>IDENTIFICATION</scope>
    <source>
        <tissue evidence="8">Leaf</tissue>
    </source>
</reference>
<organism evidence="7 8">
    <name type="scientific">Rhodamnia argentea</name>
    <dbReference type="NCBI Taxonomy" id="178133"/>
    <lineage>
        <taxon>Eukaryota</taxon>
        <taxon>Viridiplantae</taxon>
        <taxon>Streptophyta</taxon>
        <taxon>Embryophyta</taxon>
        <taxon>Tracheophyta</taxon>
        <taxon>Spermatophyta</taxon>
        <taxon>Magnoliopsida</taxon>
        <taxon>eudicotyledons</taxon>
        <taxon>Gunneridae</taxon>
        <taxon>Pentapetalae</taxon>
        <taxon>rosids</taxon>
        <taxon>malvids</taxon>
        <taxon>Myrtales</taxon>
        <taxon>Myrtaceae</taxon>
        <taxon>Myrtoideae</taxon>
        <taxon>Myrteae</taxon>
        <taxon>Australasian group</taxon>
        <taxon>Rhodamnia</taxon>
    </lineage>
</organism>
<proteinExistence type="inferred from homology"/>
<dbReference type="Pfam" id="PF00403">
    <property type="entry name" value="HMA"/>
    <property type="match status" value="1"/>
</dbReference>
<keyword evidence="3" id="KW-0449">Lipoprotein</keyword>
<dbReference type="Proteomes" id="UP000827889">
    <property type="component" value="Chromosome 1"/>
</dbReference>
<evidence type="ECO:0000256" key="2">
    <source>
        <dbReference type="ARBA" id="ARBA00022723"/>
    </source>
</evidence>
<gene>
    <name evidence="8" type="primary">LOC115740214</name>
</gene>
<dbReference type="SUPFAM" id="SSF55008">
    <property type="entry name" value="HMA, heavy metal-associated domain"/>
    <property type="match status" value="1"/>
</dbReference>
<dbReference type="InterPro" id="IPR006121">
    <property type="entry name" value="HMA_dom"/>
</dbReference>
<dbReference type="Gene3D" id="3.30.70.100">
    <property type="match status" value="1"/>
</dbReference>
<dbReference type="OrthoDB" id="691258at2759"/>
<evidence type="ECO:0000259" key="6">
    <source>
        <dbReference type="PROSITE" id="PS50846"/>
    </source>
</evidence>
<evidence type="ECO:0000256" key="5">
    <source>
        <dbReference type="ARBA" id="ARBA00024045"/>
    </source>
</evidence>
<reference evidence="7" key="1">
    <citation type="submission" date="2025-05" db="UniProtKB">
        <authorList>
            <consortium name="RefSeq"/>
        </authorList>
    </citation>
    <scope>NUCLEOTIDE SEQUENCE [LARGE SCALE GENOMIC DNA]</scope>
</reference>
<name>A0A8B8P3W8_9MYRT</name>
<dbReference type="PROSITE" id="PS50846">
    <property type="entry name" value="HMA_2"/>
    <property type="match status" value="1"/>
</dbReference>
<keyword evidence="7" id="KW-1185">Reference proteome</keyword>
<dbReference type="RefSeq" id="XP_030529540.1">
    <property type="nucleotide sequence ID" value="XM_030673680.1"/>
</dbReference>
<sequence length="110" mass="11908">MAKKTVVKVSITGEKEKRDVLKAVAKLEGINELSMDVAKGTLTVIGDADPVCIITCLRKKCGRCAEIQTVGPPKPEKPKPKCPSPCRLPPCRPYPYSSCCEYEANACSIL</sequence>
<comment type="similarity">
    <text evidence="5">Belongs to the HIPP family.</text>
</comment>
<feature type="domain" description="HMA" evidence="6">
    <location>
        <begin position="2"/>
        <end position="66"/>
    </location>
</feature>
<protein>
    <submittedName>
        <fullName evidence="8">Heavy metal-associated isoprenylated plant protein 2</fullName>
    </submittedName>
</protein>
<dbReference type="PANTHER" id="PTHR45811:SF50">
    <property type="entry name" value="HEAVY METAL-ASSOCIATED ISOPRENYLATED PLANT PROTEIN 12-RELATED"/>
    <property type="match status" value="1"/>
</dbReference>
<dbReference type="PANTHER" id="PTHR45811">
    <property type="entry name" value="COPPER TRANSPORT PROTEIN FAMILY-RELATED"/>
    <property type="match status" value="1"/>
</dbReference>
<dbReference type="KEGG" id="rarg:115740214"/>
<dbReference type="InterPro" id="IPR051863">
    <property type="entry name" value="HIPP"/>
</dbReference>
<evidence type="ECO:0000256" key="1">
    <source>
        <dbReference type="ARBA" id="ARBA00022481"/>
    </source>
</evidence>
<dbReference type="AlphaFoldDB" id="A0A8B8P3W8"/>
<dbReference type="GO" id="GO:0046872">
    <property type="term" value="F:metal ion binding"/>
    <property type="evidence" value="ECO:0007669"/>
    <property type="project" value="UniProtKB-KW"/>
</dbReference>
<keyword evidence="2" id="KW-0479">Metal-binding</keyword>
<accession>A0A8B8P3W8</accession>
<dbReference type="InterPro" id="IPR036163">
    <property type="entry name" value="HMA_dom_sf"/>
</dbReference>
<keyword evidence="1" id="KW-0488">Methylation</keyword>
<evidence type="ECO:0000313" key="8">
    <source>
        <dbReference type="RefSeq" id="XP_030529540.1"/>
    </source>
</evidence>